<gene>
    <name evidence="1" type="ORF">ENS59_10660</name>
</gene>
<dbReference type="InterPro" id="IPR018163">
    <property type="entry name" value="Thr/Ala-tRNA-synth_IIc_edit"/>
</dbReference>
<organism evidence="1">
    <name type="scientific">Gracilinema caldarium</name>
    <dbReference type="NCBI Taxonomy" id="215591"/>
    <lineage>
        <taxon>Bacteria</taxon>
        <taxon>Pseudomonadati</taxon>
        <taxon>Spirochaetota</taxon>
        <taxon>Spirochaetia</taxon>
        <taxon>Spirochaetales</taxon>
        <taxon>Breznakiellaceae</taxon>
        <taxon>Gracilinema</taxon>
    </lineage>
</organism>
<comment type="caution">
    <text evidence="1">The sequence shown here is derived from an EMBL/GenBank/DDBJ whole genome shotgun (WGS) entry which is preliminary data.</text>
</comment>
<keyword evidence="1" id="KW-0436">Ligase</keyword>
<accession>A0A7C3EA44</accession>
<dbReference type="GO" id="GO:0004812">
    <property type="term" value="F:aminoacyl-tRNA ligase activity"/>
    <property type="evidence" value="ECO:0007669"/>
    <property type="project" value="UniProtKB-KW"/>
</dbReference>
<keyword evidence="1" id="KW-0030">Aminoacyl-tRNA synthetase</keyword>
<reference evidence="1" key="1">
    <citation type="journal article" date="2020" name="mSystems">
        <title>Genome- and Community-Level Interaction Insights into Carbon Utilization and Element Cycling Functions of Hydrothermarchaeota in Hydrothermal Sediment.</title>
        <authorList>
            <person name="Zhou Z."/>
            <person name="Liu Y."/>
            <person name="Xu W."/>
            <person name="Pan J."/>
            <person name="Luo Z.H."/>
            <person name="Li M."/>
        </authorList>
    </citation>
    <scope>NUCLEOTIDE SEQUENCE [LARGE SCALE GENOMIC DNA]</scope>
    <source>
        <strain evidence="1">SpSt-503</strain>
    </source>
</reference>
<name>A0A7C3EA44_9SPIR</name>
<dbReference type="InterPro" id="IPR027417">
    <property type="entry name" value="P-loop_NTPase"/>
</dbReference>
<dbReference type="Gene3D" id="3.30.980.10">
    <property type="entry name" value="Threonyl-trna Synthetase, Chain A, domain 2"/>
    <property type="match status" value="1"/>
</dbReference>
<dbReference type="EMBL" id="DSVL01000325">
    <property type="protein sequence ID" value="HFH29953.1"/>
    <property type="molecule type" value="Genomic_DNA"/>
</dbReference>
<evidence type="ECO:0000313" key="1">
    <source>
        <dbReference type="EMBL" id="HFH29953.1"/>
    </source>
</evidence>
<proteinExistence type="predicted"/>
<protein>
    <submittedName>
        <fullName evidence="1">Alanine-tRNA synthetase second additional domain-containing protein</fullName>
    </submittedName>
</protein>
<dbReference type="SUPFAM" id="SSF52540">
    <property type="entry name" value="P-loop containing nucleoside triphosphate hydrolases"/>
    <property type="match status" value="1"/>
</dbReference>
<sequence length="314" mass="36278">MPLFDYRPHTYETLIYATYYAPRGRQRLYMLGNELSHRYLYANDLIIGIIGAPGSGKSTLVRGLFPGLELTNDDEGTNVRQALIYDFDPEDFFAPHTFHIDVHYELGFRQKWEIADAISHAISHGRRVVIEHFDLIWETLGYNAQIIFGIGEEVIVTRPSVFGPFPEAIKNIVDRTIKYRLMAHSAEDITTMVLERDYNLKRRVLHSDVKHGFVINFPEKPDINIPELEQKVKEIINQNIPIMPVGADHIQIGDESIFCTGIRTHVQNSGQIENFRLVKQLRYHPIFQEYMLIGRVGYEENSGYDQILSNIVEE</sequence>
<dbReference type="AlphaFoldDB" id="A0A7C3EA44"/>
<dbReference type="GO" id="GO:0000166">
    <property type="term" value="F:nucleotide binding"/>
    <property type="evidence" value="ECO:0007669"/>
    <property type="project" value="InterPro"/>
</dbReference>
<dbReference type="SUPFAM" id="SSF55186">
    <property type="entry name" value="ThrRS/AlaRS common domain"/>
    <property type="match status" value="1"/>
</dbReference>